<keyword evidence="2" id="KW-0472">Membrane</keyword>
<evidence type="ECO:0000313" key="4">
    <source>
        <dbReference type="Proteomes" id="UP000000286"/>
    </source>
</evidence>
<dbReference type="SMR" id="C8Z478"/>
<gene>
    <name evidence="3" type="ORF">EC1118_1C17_0628g</name>
</gene>
<evidence type="ECO:0000313" key="3">
    <source>
        <dbReference type="EMBL" id="CAY78194.2"/>
    </source>
</evidence>
<evidence type="ECO:0000256" key="1">
    <source>
        <dbReference type="SAM" id="MobiDB-lite"/>
    </source>
</evidence>
<dbReference type="EMBL" id="FN393062">
    <property type="protein sequence ID" value="CAY78194.2"/>
    <property type="molecule type" value="Genomic_DNA"/>
</dbReference>
<name>C8Z478_YEAS8</name>
<organism evidence="3 4">
    <name type="scientific">Saccharomyces cerevisiae (strain Lalvin EC1118 / Prise de mousse)</name>
    <name type="common">Baker's yeast</name>
    <dbReference type="NCBI Taxonomy" id="643680"/>
    <lineage>
        <taxon>Eukaryota</taxon>
        <taxon>Fungi</taxon>
        <taxon>Dikarya</taxon>
        <taxon>Ascomycota</taxon>
        <taxon>Saccharomycotina</taxon>
        <taxon>Saccharomycetes</taxon>
        <taxon>Saccharomycetales</taxon>
        <taxon>Saccharomycetaceae</taxon>
        <taxon>Saccharomyces</taxon>
    </lineage>
</organism>
<reference evidence="3 4" key="1">
    <citation type="journal article" date="2009" name="Proc. Natl. Acad. Sci. U.S.A.">
        <title>Eukaryote-to-eukaryote gene transfer events revealed by the genome sequence of the wine yeast Saccharomyces cerevisiae EC1118.</title>
        <authorList>
            <person name="Novo M."/>
            <person name="Bigey F."/>
            <person name="Beyne E."/>
            <person name="Galeote V."/>
            <person name="Gavory F."/>
            <person name="Mallet S."/>
            <person name="Cambot B."/>
            <person name="Legras J.L."/>
            <person name="Wincker P."/>
            <person name="Casaregola S."/>
            <person name="Dequin S."/>
        </authorList>
    </citation>
    <scope>NUCLEOTIDE SEQUENCE [LARGE SCALE GENOMIC DNA]</scope>
    <source>
        <strain evidence="4">Lalvin EC1118 / Prise de mousse</strain>
    </source>
</reference>
<dbReference type="AlphaFoldDB" id="C8Z478"/>
<feature type="region of interest" description="Disordered" evidence="1">
    <location>
        <begin position="1"/>
        <end position="28"/>
    </location>
</feature>
<accession>C8Z478</accession>
<sequence>MELAKERNGPHQKHHGQCQNHCTSPNTVRQNKTNKLLLVKKKGKLVIWRHIVKKMLHIRLVVLWSHYPEQHGHGTNHYEYTNNSIAKLDAQRVSRRRRKKREAERRDYDTYKLLITLCSLLFVGPLFLKV</sequence>
<proteinExistence type="predicted"/>
<keyword evidence="2" id="KW-0812">Transmembrane</keyword>
<keyword evidence="2" id="KW-1133">Transmembrane helix</keyword>
<feature type="transmembrane region" description="Helical" evidence="2">
    <location>
        <begin position="110"/>
        <end position="128"/>
    </location>
</feature>
<protein>
    <submittedName>
        <fullName evidence="3">EC1118_1C17_0628p</fullName>
    </submittedName>
</protein>
<evidence type="ECO:0000256" key="2">
    <source>
        <dbReference type="SAM" id="Phobius"/>
    </source>
</evidence>
<feature type="compositionally biased region" description="Polar residues" evidence="1">
    <location>
        <begin position="17"/>
        <end position="28"/>
    </location>
</feature>
<dbReference type="Proteomes" id="UP000000286">
    <property type="component" value="Chromosome III"/>
</dbReference>
<dbReference type="HOGENOM" id="CLU_1939740_0_0_1"/>